<dbReference type="PANTHER" id="PTHR42852">
    <property type="entry name" value="THIOL:DISULFIDE INTERCHANGE PROTEIN DSBE"/>
    <property type="match status" value="1"/>
</dbReference>
<dbReference type="InterPro" id="IPR013766">
    <property type="entry name" value="Thioredoxin_domain"/>
</dbReference>
<dbReference type="OrthoDB" id="9788279at2"/>
<dbReference type="RefSeq" id="WP_036273829.1">
    <property type="nucleotide sequence ID" value="NZ_CP014476.1"/>
</dbReference>
<dbReference type="PANTHER" id="PTHR42852:SF17">
    <property type="entry name" value="THIOREDOXIN-LIKE PROTEIN HI_1115"/>
    <property type="match status" value="1"/>
</dbReference>
<accession>A0A126T0N6</accession>
<dbReference type="InterPro" id="IPR013740">
    <property type="entry name" value="Redoxin"/>
</dbReference>
<dbReference type="EMBL" id="CP014476">
    <property type="protein sequence ID" value="AMK75678.1"/>
    <property type="molecule type" value="Genomic_DNA"/>
</dbReference>
<evidence type="ECO:0000259" key="4">
    <source>
        <dbReference type="PROSITE" id="PS51352"/>
    </source>
</evidence>
<feature type="domain" description="Thioredoxin" evidence="4">
    <location>
        <begin position="17"/>
        <end position="173"/>
    </location>
</feature>
<dbReference type="SUPFAM" id="SSF52833">
    <property type="entry name" value="Thioredoxin-like"/>
    <property type="match status" value="1"/>
</dbReference>
<dbReference type="InterPro" id="IPR050553">
    <property type="entry name" value="Thioredoxin_ResA/DsbE_sf"/>
</dbReference>
<evidence type="ECO:0000313" key="5">
    <source>
        <dbReference type="EMBL" id="AMK75678.1"/>
    </source>
</evidence>
<sequence>MNKKIILIVTAIAVIALAAGLFARQYFAVAETEQPVSQLNFSLPDLADKPQSITQWQGKILIINFWATWCPPCLKEIPEFIKLQDEYKDKGLQFVGIAIEDKQPVEDYLKRIKINYPVLIGGEGATMLAQQLGNVINTVPFTVIVNQQGQIVHHQLGELTREKVLEVIEPLLAAK</sequence>
<dbReference type="GO" id="GO:0015036">
    <property type="term" value="F:disulfide oxidoreductase activity"/>
    <property type="evidence" value="ECO:0007669"/>
    <property type="project" value="UniProtKB-ARBA"/>
</dbReference>
<comment type="subcellular location">
    <subcellularLocation>
        <location evidence="1">Cell envelope</location>
    </subcellularLocation>
</comment>
<dbReference type="GO" id="GO:0017004">
    <property type="term" value="P:cytochrome complex assembly"/>
    <property type="evidence" value="ECO:0007669"/>
    <property type="project" value="UniProtKB-KW"/>
</dbReference>
<evidence type="ECO:0000256" key="2">
    <source>
        <dbReference type="ARBA" id="ARBA00022748"/>
    </source>
</evidence>
<dbReference type="KEGG" id="mdn:JT25_004135"/>
<evidence type="ECO:0000313" key="6">
    <source>
        <dbReference type="Proteomes" id="UP000030512"/>
    </source>
</evidence>
<dbReference type="Pfam" id="PF08534">
    <property type="entry name" value="Redoxin"/>
    <property type="match status" value="1"/>
</dbReference>
<gene>
    <name evidence="5" type="ORF">JT25_004135</name>
</gene>
<proteinExistence type="predicted"/>
<keyword evidence="6" id="KW-1185">Reference proteome</keyword>
<dbReference type="STRING" id="1538553.JT25_004135"/>
<name>A0A126T0N6_9GAMM</name>
<dbReference type="PROSITE" id="PS00194">
    <property type="entry name" value="THIOREDOXIN_1"/>
    <property type="match status" value="1"/>
</dbReference>
<dbReference type="AlphaFoldDB" id="A0A126T0N6"/>
<keyword evidence="3" id="KW-0676">Redox-active center</keyword>
<evidence type="ECO:0000256" key="1">
    <source>
        <dbReference type="ARBA" id="ARBA00004196"/>
    </source>
</evidence>
<protein>
    <submittedName>
        <fullName evidence="5">Redoxin</fullName>
    </submittedName>
</protein>
<dbReference type="InterPro" id="IPR036249">
    <property type="entry name" value="Thioredoxin-like_sf"/>
</dbReference>
<dbReference type="GO" id="GO:0030313">
    <property type="term" value="C:cell envelope"/>
    <property type="evidence" value="ECO:0007669"/>
    <property type="project" value="UniProtKB-SubCell"/>
</dbReference>
<dbReference type="CDD" id="cd02966">
    <property type="entry name" value="TlpA_like_family"/>
    <property type="match status" value="1"/>
</dbReference>
<keyword evidence="2" id="KW-0201">Cytochrome c-type biogenesis</keyword>
<organism evidence="5 6">
    <name type="scientific">Methylomonas denitrificans</name>
    <dbReference type="NCBI Taxonomy" id="1538553"/>
    <lineage>
        <taxon>Bacteria</taxon>
        <taxon>Pseudomonadati</taxon>
        <taxon>Pseudomonadota</taxon>
        <taxon>Gammaproteobacteria</taxon>
        <taxon>Methylococcales</taxon>
        <taxon>Methylococcaceae</taxon>
        <taxon>Methylomonas</taxon>
    </lineage>
</organism>
<reference evidence="5 6" key="1">
    <citation type="journal article" date="2015" name="Environ. Microbiol.">
        <title>Methane oxidation coupled to nitrate reduction under hypoxia by the Gammaproteobacterium Methylomonas denitrificans, sp. nov. type strain FJG1.</title>
        <authorList>
            <person name="Kits K.D."/>
            <person name="Klotz M.G."/>
            <person name="Stein L.Y."/>
        </authorList>
    </citation>
    <scope>NUCLEOTIDE SEQUENCE [LARGE SCALE GENOMIC DNA]</scope>
    <source>
        <strain evidence="5 6">FJG1</strain>
    </source>
</reference>
<dbReference type="PROSITE" id="PS51352">
    <property type="entry name" value="THIOREDOXIN_2"/>
    <property type="match status" value="1"/>
</dbReference>
<dbReference type="Gene3D" id="3.40.30.10">
    <property type="entry name" value="Glutaredoxin"/>
    <property type="match status" value="1"/>
</dbReference>
<dbReference type="InterPro" id="IPR017937">
    <property type="entry name" value="Thioredoxin_CS"/>
</dbReference>
<evidence type="ECO:0000256" key="3">
    <source>
        <dbReference type="ARBA" id="ARBA00023284"/>
    </source>
</evidence>
<dbReference type="Proteomes" id="UP000030512">
    <property type="component" value="Chromosome"/>
</dbReference>